<comment type="similarity">
    <text evidence="1 3">Belongs to the short-chain dehydrogenases/reductases (SDR) family.</text>
</comment>
<dbReference type="Gene3D" id="3.40.50.720">
    <property type="entry name" value="NAD(P)-binding Rossmann-like Domain"/>
    <property type="match status" value="1"/>
</dbReference>
<dbReference type="PRINTS" id="PR00080">
    <property type="entry name" value="SDRFAMILY"/>
</dbReference>
<dbReference type="GO" id="GO:0016616">
    <property type="term" value="F:oxidoreductase activity, acting on the CH-OH group of donors, NAD or NADP as acceptor"/>
    <property type="evidence" value="ECO:0007669"/>
    <property type="project" value="TreeGrafter"/>
</dbReference>
<evidence type="ECO:0000313" key="4">
    <source>
        <dbReference type="EMBL" id="MCD1117585.1"/>
    </source>
</evidence>
<dbReference type="CDD" id="cd05339">
    <property type="entry name" value="17beta-HSDXI-like_SDR_c"/>
    <property type="match status" value="1"/>
</dbReference>
<keyword evidence="2" id="KW-0560">Oxidoreductase</keyword>
<dbReference type="RefSeq" id="WP_230669578.1">
    <property type="nucleotide sequence ID" value="NZ_JAJNAY010000001.1"/>
</dbReference>
<dbReference type="PANTHER" id="PTHR24322:SF736">
    <property type="entry name" value="RETINOL DEHYDROGENASE 10"/>
    <property type="match status" value="1"/>
</dbReference>
<accession>A0A9Q3YZ33</accession>
<evidence type="ECO:0000256" key="3">
    <source>
        <dbReference type="RuleBase" id="RU000363"/>
    </source>
</evidence>
<organism evidence="4 5">
    <name type="scientific">Chryseobacterium turcicum</name>
    <dbReference type="NCBI Taxonomy" id="2898076"/>
    <lineage>
        <taxon>Bacteria</taxon>
        <taxon>Pseudomonadati</taxon>
        <taxon>Bacteroidota</taxon>
        <taxon>Flavobacteriia</taxon>
        <taxon>Flavobacteriales</taxon>
        <taxon>Weeksellaceae</taxon>
        <taxon>Chryseobacterium group</taxon>
        <taxon>Chryseobacterium</taxon>
    </lineage>
</organism>
<evidence type="ECO:0000256" key="1">
    <source>
        <dbReference type="ARBA" id="ARBA00006484"/>
    </source>
</evidence>
<comment type="caution">
    <text evidence="4">The sequence shown here is derived from an EMBL/GenBank/DDBJ whole genome shotgun (WGS) entry which is preliminary data.</text>
</comment>
<dbReference type="PANTHER" id="PTHR24322">
    <property type="entry name" value="PKSB"/>
    <property type="match status" value="1"/>
</dbReference>
<keyword evidence="5" id="KW-1185">Reference proteome</keyword>
<name>A0A9Q3YZ33_9FLAO</name>
<gene>
    <name evidence="4" type="ORF">LO744_12020</name>
</gene>
<dbReference type="SUPFAM" id="SSF51735">
    <property type="entry name" value="NAD(P)-binding Rossmann-fold domains"/>
    <property type="match status" value="1"/>
</dbReference>
<dbReference type="EMBL" id="JAJNAY010000001">
    <property type="protein sequence ID" value="MCD1117585.1"/>
    <property type="molecule type" value="Genomic_DNA"/>
</dbReference>
<dbReference type="InterPro" id="IPR002347">
    <property type="entry name" value="SDR_fam"/>
</dbReference>
<protein>
    <submittedName>
        <fullName evidence="4">SDR family oxidoreductase</fullName>
    </submittedName>
</protein>
<dbReference type="InterPro" id="IPR036291">
    <property type="entry name" value="NAD(P)-bd_dom_sf"/>
</dbReference>
<dbReference type="PROSITE" id="PS00061">
    <property type="entry name" value="ADH_SHORT"/>
    <property type="match status" value="1"/>
</dbReference>
<evidence type="ECO:0000256" key="2">
    <source>
        <dbReference type="ARBA" id="ARBA00023002"/>
    </source>
</evidence>
<dbReference type="Proteomes" id="UP001108025">
    <property type="component" value="Unassembled WGS sequence"/>
</dbReference>
<sequence length="265" mass="29730">MENFKNKNVLITGGAAGIGKIMSRIFLQKGAKVIIWDINQVKIDETVSELSTLGPIQGYQVNVADFEGLKAAFANVKEKHGIVDVLINNAGIVVGKFFHEHTDADIQRSMDINANAPMYITKLFLTDMMAQNSGYICNVASSAGLISNPRMSVYAASKWSVLGWSDSIRLEMKQLKKNIGVTTVTPYYINTGMFDGIRSIVPILEPENVAKKIVRSIERRKPIASMPWSIHFVRFFQGIFPIWFFDWFVGNVMGIYKTMDHFKGH</sequence>
<evidence type="ECO:0000313" key="5">
    <source>
        <dbReference type="Proteomes" id="UP001108025"/>
    </source>
</evidence>
<proteinExistence type="inferred from homology"/>
<dbReference type="Pfam" id="PF00106">
    <property type="entry name" value="adh_short"/>
    <property type="match status" value="1"/>
</dbReference>
<reference evidence="4" key="1">
    <citation type="submission" date="2021-11" db="EMBL/GenBank/DDBJ databases">
        <title>Description of novel Chryseobacterium species.</title>
        <authorList>
            <person name="Saticioglu I.B."/>
            <person name="Ay H."/>
            <person name="Altun S."/>
            <person name="Duman M."/>
        </authorList>
    </citation>
    <scope>NUCLEOTIDE SEQUENCE</scope>
    <source>
        <strain evidence="4">C-17</strain>
    </source>
</reference>
<dbReference type="PRINTS" id="PR00081">
    <property type="entry name" value="GDHRDH"/>
</dbReference>
<dbReference type="AlphaFoldDB" id="A0A9Q3YZ33"/>
<dbReference type="InterPro" id="IPR020904">
    <property type="entry name" value="Sc_DH/Rdtase_CS"/>
</dbReference>